<keyword evidence="13" id="KW-1185">Reference proteome</keyword>
<keyword evidence="7" id="KW-0717">Septation</keyword>
<evidence type="ECO:0000256" key="2">
    <source>
        <dbReference type="ARBA" id="ARBA00010074"/>
    </source>
</evidence>
<dbReference type="NCBIfam" id="NF008209">
    <property type="entry name" value="PRK10972.1"/>
    <property type="match status" value="1"/>
</dbReference>
<dbReference type="GO" id="GO:0000917">
    <property type="term" value="P:division septum assembly"/>
    <property type="evidence" value="ECO:0007669"/>
    <property type="project" value="UniProtKB-KW"/>
</dbReference>
<evidence type="ECO:0000256" key="1">
    <source>
        <dbReference type="ARBA" id="ARBA00004496"/>
    </source>
</evidence>
<evidence type="ECO:0000256" key="7">
    <source>
        <dbReference type="ARBA" id="ARBA00023210"/>
    </source>
</evidence>
<dbReference type="GO" id="GO:0000921">
    <property type="term" value="P:septin ring assembly"/>
    <property type="evidence" value="ECO:0007669"/>
    <property type="project" value="TreeGrafter"/>
</dbReference>
<sequence>MSVQCIDIKIFGQFLKVNCPNELRNDLKVAANYLNKRLQDLKVKTGVSNIEQLVLVTALNISYELEKEKIKIKNIIVRSNNMISKLKKHKII</sequence>
<proteinExistence type="inferred from homology"/>
<comment type="subcellular location">
    <subcellularLocation>
        <location evidence="1">Cytoplasm</location>
    </subcellularLocation>
</comment>
<dbReference type="Pfam" id="PF05164">
    <property type="entry name" value="ZapA"/>
    <property type="match status" value="1"/>
</dbReference>
<keyword evidence="8" id="KW-0131">Cell cycle</keyword>
<evidence type="ECO:0000256" key="9">
    <source>
        <dbReference type="ARBA" id="ARBA00024910"/>
    </source>
</evidence>
<dbReference type="STRING" id="118110.XW81_01885"/>
<dbReference type="PANTHER" id="PTHR34981">
    <property type="entry name" value="CELL DIVISION PROTEIN ZAPA"/>
    <property type="match status" value="1"/>
</dbReference>
<dbReference type="PATRIC" id="fig|118110.3.peg.377"/>
<dbReference type="GO" id="GO:0005829">
    <property type="term" value="C:cytosol"/>
    <property type="evidence" value="ECO:0007669"/>
    <property type="project" value="TreeGrafter"/>
</dbReference>
<protein>
    <recommendedName>
        <fullName evidence="3">Cell division protein ZapA</fullName>
    </recommendedName>
    <alternativeName>
        <fullName evidence="11">Z ring-associated protein ZapA</fullName>
    </alternativeName>
</protein>
<gene>
    <name evidence="12" type="ORF">XW81_01885</name>
</gene>
<evidence type="ECO:0000313" key="12">
    <source>
        <dbReference type="EMBL" id="ANF17139.1"/>
    </source>
</evidence>
<dbReference type="OrthoDB" id="5917174at2"/>
<comment type="similarity">
    <text evidence="2">Belongs to the ZapA family. Type 1 subfamily.</text>
</comment>
<dbReference type="Gene3D" id="3.30.160.880">
    <property type="entry name" value="Cell division protein ZapA protomer, N-terminal domain"/>
    <property type="match status" value="1"/>
</dbReference>
<comment type="function">
    <text evidence="9">Activator of cell division through the inhibition of FtsZ GTPase activity, therefore promoting FtsZ assembly into bundles of protofilaments necessary for the formation of the division Z ring. It is recruited early at mid-cell but it is not essential for cell division.</text>
</comment>
<keyword evidence="5" id="KW-0132">Cell division</keyword>
<comment type="subunit">
    <text evidence="10">Homodimer. Interacts with FtsZ.</text>
</comment>
<dbReference type="Proteomes" id="UP000077654">
    <property type="component" value="Chromosome"/>
</dbReference>
<evidence type="ECO:0000256" key="11">
    <source>
        <dbReference type="ARBA" id="ARBA00033158"/>
    </source>
</evidence>
<dbReference type="InterPro" id="IPR042233">
    <property type="entry name" value="Cell_div_ZapA_N"/>
</dbReference>
<dbReference type="InterPro" id="IPR007838">
    <property type="entry name" value="Cell_div_ZapA-like"/>
</dbReference>
<dbReference type="GO" id="GO:0032153">
    <property type="term" value="C:cell division site"/>
    <property type="evidence" value="ECO:0007669"/>
    <property type="project" value="TreeGrafter"/>
</dbReference>
<dbReference type="GO" id="GO:0043093">
    <property type="term" value="P:FtsZ-dependent cytokinesis"/>
    <property type="evidence" value="ECO:0007669"/>
    <property type="project" value="TreeGrafter"/>
</dbReference>
<evidence type="ECO:0000256" key="8">
    <source>
        <dbReference type="ARBA" id="ARBA00023306"/>
    </source>
</evidence>
<organism evidence="12 13">
    <name type="scientific">Buchnera aphidicola subsp. Schlechtendalia chinensis</name>
    <dbReference type="NCBI Taxonomy" id="118110"/>
    <lineage>
        <taxon>Bacteria</taxon>
        <taxon>Pseudomonadati</taxon>
        <taxon>Pseudomonadota</taxon>
        <taxon>Gammaproteobacteria</taxon>
        <taxon>Enterobacterales</taxon>
        <taxon>Erwiniaceae</taxon>
        <taxon>Buchnera</taxon>
    </lineage>
</organism>
<name>A0A172WDT7_BUCSC</name>
<dbReference type="EMBL" id="CP011299">
    <property type="protein sequence ID" value="ANF17139.1"/>
    <property type="molecule type" value="Genomic_DNA"/>
</dbReference>
<reference evidence="12 13" key="1">
    <citation type="submission" date="2015-04" db="EMBL/GenBank/DDBJ databases">
        <title>Buchnera aphidicola assembly.</title>
        <authorList>
            <person name="Zhang Y."/>
        </authorList>
    </citation>
    <scope>NUCLEOTIDE SEQUENCE [LARGE SCALE GENOMIC DNA]</scope>
    <source>
        <strain evidence="12 13">SC</strain>
    </source>
</reference>
<dbReference type="SUPFAM" id="SSF102829">
    <property type="entry name" value="Cell division protein ZapA-like"/>
    <property type="match status" value="1"/>
</dbReference>
<dbReference type="PANTHER" id="PTHR34981:SF1">
    <property type="entry name" value="CELL DIVISION PROTEIN ZAPA"/>
    <property type="match status" value="1"/>
</dbReference>
<evidence type="ECO:0000256" key="3">
    <source>
        <dbReference type="ARBA" id="ARBA00015195"/>
    </source>
</evidence>
<dbReference type="InterPro" id="IPR036192">
    <property type="entry name" value="Cell_div_ZapA-like_sf"/>
</dbReference>
<evidence type="ECO:0000313" key="13">
    <source>
        <dbReference type="Proteomes" id="UP000077654"/>
    </source>
</evidence>
<dbReference type="GO" id="GO:0030428">
    <property type="term" value="C:cell septum"/>
    <property type="evidence" value="ECO:0007669"/>
    <property type="project" value="TreeGrafter"/>
</dbReference>
<dbReference type="AlphaFoldDB" id="A0A172WDT7"/>
<evidence type="ECO:0000256" key="10">
    <source>
        <dbReference type="ARBA" id="ARBA00026068"/>
    </source>
</evidence>
<evidence type="ECO:0000256" key="4">
    <source>
        <dbReference type="ARBA" id="ARBA00022490"/>
    </source>
</evidence>
<dbReference type="RefSeq" id="WP_075474262.1">
    <property type="nucleotide sequence ID" value="NZ_CP011299.1"/>
</dbReference>
<accession>A0A172WDT7</accession>
<keyword evidence="6" id="KW-0175">Coiled coil</keyword>
<evidence type="ECO:0000256" key="5">
    <source>
        <dbReference type="ARBA" id="ARBA00022618"/>
    </source>
</evidence>
<keyword evidence="4" id="KW-0963">Cytoplasm</keyword>
<evidence type="ECO:0000256" key="6">
    <source>
        <dbReference type="ARBA" id="ARBA00023054"/>
    </source>
</evidence>